<protein>
    <recommendedName>
        <fullName evidence="2">BHLH domain-containing protein</fullName>
    </recommendedName>
</protein>
<feature type="compositionally biased region" description="Acidic residues" evidence="1">
    <location>
        <begin position="107"/>
        <end position="121"/>
    </location>
</feature>
<dbReference type="EMBL" id="KI440848">
    <property type="protein sequence ID" value="ERS97193.1"/>
    <property type="molecule type" value="Genomic_DNA"/>
</dbReference>
<organism evidence="3 4">
    <name type="scientific">Sporothrix schenckii (strain ATCC 58251 / de Perez 2211183)</name>
    <name type="common">Rose-picker's disease fungus</name>
    <dbReference type="NCBI Taxonomy" id="1391915"/>
    <lineage>
        <taxon>Eukaryota</taxon>
        <taxon>Fungi</taxon>
        <taxon>Dikarya</taxon>
        <taxon>Ascomycota</taxon>
        <taxon>Pezizomycotina</taxon>
        <taxon>Sordariomycetes</taxon>
        <taxon>Sordariomycetidae</taxon>
        <taxon>Ophiostomatales</taxon>
        <taxon>Ophiostomataceae</taxon>
        <taxon>Sporothrix</taxon>
    </lineage>
</organism>
<evidence type="ECO:0000313" key="3">
    <source>
        <dbReference type="EMBL" id="ERS97193.1"/>
    </source>
</evidence>
<dbReference type="SUPFAM" id="SSF47459">
    <property type="entry name" value="HLH, helix-loop-helix DNA-binding domain"/>
    <property type="match status" value="1"/>
</dbReference>
<sequence length="121" mass="13925">MEKQYRNRLNARFEDLMNALPPESLRSPATVFGYSSATAVTANAVERQVSKGEVLELARKHIQRLEQQRDDLKRERDELQDTSQRLQKIYASQSSEHGQTSERAADRDDDDEDNEEEDDGV</sequence>
<name>U7PNH6_SPOS1</name>
<dbReference type="GO" id="GO:0046983">
    <property type="term" value="F:protein dimerization activity"/>
    <property type="evidence" value="ECO:0007669"/>
    <property type="project" value="InterPro"/>
</dbReference>
<keyword evidence="4" id="KW-1185">Reference proteome</keyword>
<dbReference type="eggNOG" id="KOG2588">
    <property type="taxonomic scope" value="Eukaryota"/>
</dbReference>
<evidence type="ECO:0000256" key="1">
    <source>
        <dbReference type="SAM" id="MobiDB-lite"/>
    </source>
</evidence>
<feature type="compositionally biased region" description="Polar residues" evidence="1">
    <location>
        <begin position="81"/>
        <end position="98"/>
    </location>
</feature>
<feature type="compositionally biased region" description="Basic and acidic residues" evidence="1">
    <location>
        <begin position="67"/>
        <end position="79"/>
    </location>
</feature>
<feature type="region of interest" description="Disordered" evidence="1">
    <location>
        <begin position="67"/>
        <end position="121"/>
    </location>
</feature>
<feature type="domain" description="BHLH" evidence="2">
    <location>
        <begin position="1"/>
        <end position="65"/>
    </location>
</feature>
<dbReference type="AlphaFoldDB" id="U7PNH6"/>
<dbReference type="HOGENOM" id="CLU_2039582_0_0_1"/>
<reference evidence="4" key="1">
    <citation type="journal article" date="2014" name="Genome Announc.">
        <title>Genome sequence of the pathogenic fungus Sporothrix schenckii (ATCC 58251).</title>
        <authorList>
            <person name="Cuomo C.A."/>
            <person name="Rodriguez-Del Valle N."/>
            <person name="Perez-Sanchez L."/>
            <person name="Abouelleil A."/>
            <person name="Goldberg J."/>
            <person name="Young S."/>
            <person name="Zeng Q."/>
            <person name="Birren B.W."/>
        </authorList>
    </citation>
    <scope>NUCLEOTIDE SEQUENCE [LARGE SCALE GENOMIC DNA]</scope>
    <source>
        <strain evidence="4">ATCC 58251 / de Perez 2211183</strain>
    </source>
</reference>
<evidence type="ECO:0000313" key="4">
    <source>
        <dbReference type="Proteomes" id="UP000018087"/>
    </source>
</evidence>
<gene>
    <name evidence="3" type="ORF">HMPREF1624_06524</name>
</gene>
<accession>U7PNH6</accession>
<evidence type="ECO:0000259" key="2">
    <source>
        <dbReference type="PROSITE" id="PS50888"/>
    </source>
</evidence>
<dbReference type="Gene3D" id="4.10.280.10">
    <property type="entry name" value="Helix-loop-helix DNA-binding domain"/>
    <property type="match status" value="1"/>
</dbReference>
<proteinExistence type="predicted"/>
<dbReference type="InterPro" id="IPR036638">
    <property type="entry name" value="HLH_DNA-bd_sf"/>
</dbReference>
<dbReference type="SMART" id="SM00353">
    <property type="entry name" value="HLH"/>
    <property type="match status" value="1"/>
</dbReference>
<dbReference type="PROSITE" id="PS50888">
    <property type="entry name" value="BHLH"/>
    <property type="match status" value="1"/>
</dbReference>
<dbReference type="Pfam" id="PF00010">
    <property type="entry name" value="HLH"/>
    <property type="match status" value="1"/>
</dbReference>
<dbReference type="InterPro" id="IPR011598">
    <property type="entry name" value="bHLH_dom"/>
</dbReference>
<dbReference type="Proteomes" id="UP000018087">
    <property type="component" value="Unassembled WGS sequence"/>
</dbReference>
<dbReference type="OrthoDB" id="3542681at2759"/>
<dbReference type="STRING" id="1391915.U7PNH6"/>